<feature type="transmembrane region" description="Helical" evidence="7">
    <location>
        <begin position="315"/>
        <end position="345"/>
    </location>
</feature>
<feature type="transmembrane region" description="Helical" evidence="7">
    <location>
        <begin position="52"/>
        <end position="71"/>
    </location>
</feature>
<evidence type="ECO:0000256" key="5">
    <source>
        <dbReference type="ARBA" id="ARBA00022989"/>
    </source>
</evidence>
<name>A0A923LJS2_9FIRM</name>
<evidence type="ECO:0000256" key="3">
    <source>
        <dbReference type="ARBA" id="ARBA00022519"/>
    </source>
</evidence>
<dbReference type="Pfam" id="PF06808">
    <property type="entry name" value="DctM"/>
    <property type="match status" value="1"/>
</dbReference>
<evidence type="ECO:0000313" key="9">
    <source>
        <dbReference type="EMBL" id="MBC5689603.1"/>
    </source>
</evidence>
<dbReference type="PANTHER" id="PTHR33362">
    <property type="entry name" value="SIALIC ACID TRAP TRANSPORTER PERMEASE PROTEIN SIAT-RELATED"/>
    <property type="match status" value="1"/>
</dbReference>
<feature type="transmembrane region" description="Helical" evidence="7">
    <location>
        <begin position="242"/>
        <end position="261"/>
    </location>
</feature>
<dbReference type="InterPro" id="IPR004681">
    <property type="entry name" value="TRAP_DctM"/>
</dbReference>
<keyword evidence="4 7" id="KW-0812">Transmembrane</keyword>
<feature type="transmembrane region" description="Helical" evidence="7">
    <location>
        <begin position="357"/>
        <end position="378"/>
    </location>
</feature>
<dbReference type="GO" id="GO:0005886">
    <property type="term" value="C:plasma membrane"/>
    <property type="evidence" value="ECO:0007669"/>
    <property type="project" value="UniProtKB-SubCell"/>
</dbReference>
<feature type="transmembrane region" description="Helical" evidence="7">
    <location>
        <begin position="137"/>
        <end position="164"/>
    </location>
</feature>
<keyword evidence="10" id="KW-1185">Reference proteome</keyword>
<feature type="transmembrane region" description="Helical" evidence="7">
    <location>
        <begin position="170"/>
        <end position="196"/>
    </location>
</feature>
<organism evidence="9 10">
    <name type="scientific">Mediterraneibacter hominis</name>
    <dbReference type="NCBI Taxonomy" id="2763054"/>
    <lineage>
        <taxon>Bacteria</taxon>
        <taxon>Bacillati</taxon>
        <taxon>Bacillota</taxon>
        <taxon>Clostridia</taxon>
        <taxon>Lachnospirales</taxon>
        <taxon>Lachnospiraceae</taxon>
        <taxon>Mediterraneibacter</taxon>
    </lineage>
</organism>
<sequence length="429" mass="45552">MVIEIGLVLLILFFVMVLMNIPIAVSLGLSTLVTMILYGIPLDMYLDLINSGLAKYSLLAIPFFILAGFVMEKSGISKRIIEFARLLAGPVPGGLGIISIVVAMFWGAISGSGPATVAALGSILIPAMIADGYNKGFAAALLAASSAIAVVIPPSINLVVYGVISGDSIGTLFISGIIPGIIMGICFILYALIYSIRHGYKGERFGTKREIWKGFKESFWGLLSPVIILGGIYGGIFTPTEAAVVAVIYSIIVGLFVYKGFKIKDLWRIFAEAGVSSASIMIIMANAAAMTWLITSQGIATRFGNALLNISDHKIVILLLIDLMLLIAGVFIDGISIAYIFVPLFLPVVQQLGMDPIWFGVVLTVAIAIGFTTPPVAVNLYPACRIANIGLGTISKEVIGFVIAGIIAIILFTVFPELILFVPRAVGML</sequence>
<evidence type="ECO:0000259" key="8">
    <source>
        <dbReference type="Pfam" id="PF06808"/>
    </source>
</evidence>
<dbReference type="InterPro" id="IPR010656">
    <property type="entry name" value="DctM"/>
</dbReference>
<evidence type="ECO:0000256" key="4">
    <source>
        <dbReference type="ARBA" id="ARBA00022692"/>
    </source>
</evidence>
<feature type="domain" description="TRAP C4-dicarboxylate transport system permease DctM subunit" evidence="8">
    <location>
        <begin position="10"/>
        <end position="418"/>
    </location>
</feature>
<reference evidence="9" key="1">
    <citation type="submission" date="2020-08" db="EMBL/GenBank/DDBJ databases">
        <title>Genome public.</title>
        <authorList>
            <person name="Liu C."/>
            <person name="Sun Q."/>
        </authorList>
    </citation>
    <scope>NUCLEOTIDE SEQUENCE</scope>
    <source>
        <strain evidence="9">NSJ-55</strain>
    </source>
</reference>
<evidence type="ECO:0000256" key="6">
    <source>
        <dbReference type="ARBA" id="ARBA00023136"/>
    </source>
</evidence>
<evidence type="ECO:0000313" key="10">
    <source>
        <dbReference type="Proteomes" id="UP000652477"/>
    </source>
</evidence>
<keyword evidence="5 7" id="KW-1133">Transmembrane helix</keyword>
<feature type="transmembrane region" description="Helical" evidence="7">
    <location>
        <begin position="83"/>
        <end position="106"/>
    </location>
</feature>
<feature type="transmembrane region" description="Helical" evidence="7">
    <location>
        <begin position="217"/>
        <end position="236"/>
    </location>
</feature>
<dbReference type="PIRSF" id="PIRSF006066">
    <property type="entry name" value="HI0050"/>
    <property type="match status" value="1"/>
</dbReference>
<keyword evidence="6 7" id="KW-0472">Membrane</keyword>
<dbReference type="GO" id="GO:0022857">
    <property type="term" value="F:transmembrane transporter activity"/>
    <property type="evidence" value="ECO:0007669"/>
    <property type="project" value="TreeGrafter"/>
</dbReference>
<feature type="transmembrane region" description="Helical" evidence="7">
    <location>
        <begin position="112"/>
        <end position="130"/>
    </location>
</feature>
<keyword evidence="3" id="KW-0997">Cell inner membrane</keyword>
<proteinExistence type="predicted"/>
<keyword evidence="2" id="KW-1003">Cell membrane</keyword>
<comment type="subcellular location">
    <subcellularLocation>
        <location evidence="1">Cell inner membrane</location>
        <topology evidence="1">Multi-pass membrane protein</topology>
    </subcellularLocation>
</comment>
<dbReference type="NCBIfam" id="TIGR00786">
    <property type="entry name" value="dctM"/>
    <property type="match status" value="1"/>
</dbReference>
<feature type="transmembrane region" description="Helical" evidence="7">
    <location>
        <begin position="7"/>
        <end position="40"/>
    </location>
</feature>
<dbReference type="EMBL" id="JACOPF010000002">
    <property type="protein sequence ID" value="MBC5689603.1"/>
    <property type="molecule type" value="Genomic_DNA"/>
</dbReference>
<accession>A0A923LJS2</accession>
<feature type="transmembrane region" description="Helical" evidence="7">
    <location>
        <begin position="273"/>
        <end position="295"/>
    </location>
</feature>
<dbReference type="AlphaFoldDB" id="A0A923LJS2"/>
<evidence type="ECO:0000256" key="2">
    <source>
        <dbReference type="ARBA" id="ARBA00022475"/>
    </source>
</evidence>
<evidence type="ECO:0000256" key="7">
    <source>
        <dbReference type="SAM" id="Phobius"/>
    </source>
</evidence>
<feature type="transmembrane region" description="Helical" evidence="7">
    <location>
        <begin position="398"/>
        <end position="422"/>
    </location>
</feature>
<dbReference type="Proteomes" id="UP000652477">
    <property type="component" value="Unassembled WGS sequence"/>
</dbReference>
<dbReference type="RefSeq" id="WP_186876266.1">
    <property type="nucleotide sequence ID" value="NZ_JACOPF010000002.1"/>
</dbReference>
<protein>
    <submittedName>
        <fullName evidence="9">TRAP transporter large permease</fullName>
    </submittedName>
</protein>
<gene>
    <name evidence="9" type="ORF">H8S37_11795</name>
</gene>
<comment type="caution">
    <text evidence="9">The sequence shown here is derived from an EMBL/GenBank/DDBJ whole genome shotgun (WGS) entry which is preliminary data.</text>
</comment>
<evidence type="ECO:0000256" key="1">
    <source>
        <dbReference type="ARBA" id="ARBA00004429"/>
    </source>
</evidence>